<accession>D9WJ48</accession>
<dbReference type="Gene3D" id="1.20.910.10">
    <property type="entry name" value="Heme oxygenase-like"/>
    <property type="match status" value="1"/>
</dbReference>
<dbReference type="HOGENOM" id="CLU_062786_1_0_11"/>
<dbReference type="Proteomes" id="UP000003963">
    <property type="component" value="Unassembled WGS sequence"/>
</dbReference>
<dbReference type="SMART" id="SM01236">
    <property type="entry name" value="Haem_oxygenase_2"/>
    <property type="match status" value="1"/>
</dbReference>
<reference evidence="1 2" key="1">
    <citation type="submission" date="2009-02" db="EMBL/GenBank/DDBJ databases">
        <title>Annotation of Streptomyces hygroscopicus strain ATCC 53653.</title>
        <authorList>
            <consortium name="The Broad Institute Genome Sequencing Platform"/>
            <consortium name="Broad Institute Microbial Sequencing Center"/>
            <person name="Fischbach M."/>
            <person name="Godfrey P."/>
            <person name="Ward D."/>
            <person name="Young S."/>
            <person name="Zeng Q."/>
            <person name="Koehrsen M."/>
            <person name="Alvarado L."/>
            <person name="Berlin A.M."/>
            <person name="Bochicchio J."/>
            <person name="Borenstein D."/>
            <person name="Chapman S.B."/>
            <person name="Chen Z."/>
            <person name="Engels R."/>
            <person name="Freedman E."/>
            <person name="Gellesch M."/>
            <person name="Goldberg J."/>
            <person name="Griggs A."/>
            <person name="Gujja S."/>
            <person name="Heilman E.R."/>
            <person name="Heiman D.I."/>
            <person name="Hepburn T.A."/>
            <person name="Howarth C."/>
            <person name="Jen D."/>
            <person name="Larson L."/>
            <person name="Lewis B."/>
            <person name="Mehta T."/>
            <person name="Park D."/>
            <person name="Pearson M."/>
            <person name="Richards J."/>
            <person name="Roberts A."/>
            <person name="Saif S."/>
            <person name="Shea T.D."/>
            <person name="Shenoy N."/>
            <person name="Sisk P."/>
            <person name="Stolte C."/>
            <person name="Sykes S.N."/>
            <person name="Thomson T."/>
            <person name="Walk T."/>
            <person name="White J."/>
            <person name="Yandava C."/>
            <person name="Straight P."/>
            <person name="Clardy J."/>
            <person name="Hung D."/>
            <person name="Kolter R."/>
            <person name="Mekalanos J."/>
            <person name="Walker S."/>
            <person name="Walsh C.T."/>
            <person name="Wieland-Brown L.C."/>
            <person name="Haas B."/>
            <person name="Nusbaum C."/>
            <person name="Birren B."/>
        </authorList>
    </citation>
    <scope>NUCLEOTIDE SEQUENCE [LARGE SCALE GENOMIC DNA]</scope>
    <source>
        <strain evidence="1 2">ATCC 53653</strain>
    </source>
</reference>
<name>D9WJ48_9ACTN</name>
<dbReference type="InterPro" id="IPR016084">
    <property type="entry name" value="Haem_Oase-like_multi-hlx"/>
</dbReference>
<dbReference type="SUPFAM" id="SSF48613">
    <property type="entry name" value="Heme oxygenase-like"/>
    <property type="match status" value="1"/>
</dbReference>
<protein>
    <submittedName>
        <fullName evidence="1">Mucin</fullName>
    </submittedName>
</protein>
<evidence type="ECO:0000313" key="1">
    <source>
        <dbReference type="EMBL" id="EFL29145.1"/>
    </source>
</evidence>
<dbReference type="Pfam" id="PF14518">
    <property type="entry name" value="Haem_oxygenas_2"/>
    <property type="match status" value="1"/>
</dbReference>
<proteinExistence type="predicted"/>
<keyword evidence="2" id="KW-1185">Reference proteome</keyword>
<dbReference type="AlphaFoldDB" id="D9WJ48"/>
<evidence type="ECO:0000313" key="2">
    <source>
        <dbReference type="Proteomes" id="UP000003963"/>
    </source>
</evidence>
<sequence length="338" mass="37714">MPRAPGSMCPAQTQLKEGTPHMTLTTFREAPTATFADQLGSAFPDHGTPDPQTRLSLLGRLHEHYVAYMAGPEAFASIPRLNTDPEITAIEDAWLAWEDAQVDTADLPADGAVFREWFLAVADAHTQPEFCDYLAQEASLEEMALFFMGEELVDSKFDDLMAMVQIGTEGHTKLTIAENYWDEMGEGDINGVHTRMFEHSAVYMRDRLDKAGIDRGQLYCPEAYENACLLLMYGIHRHLNPRALGAMGVLEQSASPRFQAMVDGCDRLGVPSDVIDYQRVHVHVDADHGAEWFDGVFVPLVDRSPALLRAISIGVATRVRVANGYYRHIWQAMRALRD</sequence>
<gene>
    <name evidence="1" type="ORF">SSOG_08859</name>
</gene>
<dbReference type="STRING" id="457427.SSOG_08859"/>
<dbReference type="EMBL" id="GG657754">
    <property type="protein sequence ID" value="EFL29145.1"/>
    <property type="molecule type" value="Genomic_DNA"/>
</dbReference>
<organism evidence="1 2">
    <name type="scientific">Streptomyces himastatinicus ATCC 53653</name>
    <dbReference type="NCBI Taxonomy" id="457427"/>
    <lineage>
        <taxon>Bacteria</taxon>
        <taxon>Bacillati</taxon>
        <taxon>Actinomycetota</taxon>
        <taxon>Actinomycetes</taxon>
        <taxon>Kitasatosporales</taxon>
        <taxon>Streptomycetaceae</taxon>
        <taxon>Streptomyces</taxon>
        <taxon>Streptomyces violaceusniger group</taxon>
    </lineage>
</organism>